<dbReference type="Proteomes" id="UP000184233">
    <property type="component" value="Unassembled WGS sequence"/>
</dbReference>
<dbReference type="AlphaFoldDB" id="A0A1M3L2E9"/>
<proteinExistence type="predicted"/>
<dbReference type="InterPro" id="IPR053810">
    <property type="entry name" value="DUF6952"/>
</dbReference>
<organism evidence="1 2">
    <name type="scientific">Candidatus Kapaibacterium thiocyanatum</name>
    <dbReference type="NCBI Taxonomy" id="1895771"/>
    <lineage>
        <taxon>Bacteria</taxon>
        <taxon>Pseudomonadati</taxon>
        <taxon>Candidatus Kapaibacteriota</taxon>
        <taxon>Candidatus Kapaibacteriia</taxon>
        <taxon>Candidatus Kapaibacteriales</taxon>
        <taxon>Candidatus Kapaibacteriaceae</taxon>
        <taxon>Candidatus Kapaibacterium</taxon>
    </lineage>
</organism>
<gene>
    <name evidence="1" type="ORF">BGO89_02945</name>
</gene>
<protein>
    <submittedName>
        <fullName evidence="1">Uncharacterized protein</fullName>
    </submittedName>
</protein>
<dbReference type="STRING" id="1895771.BGO89_02945"/>
<comment type="caution">
    <text evidence="1">The sequence shown here is derived from an EMBL/GenBank/DDBJ whole genome shotgun (WGS) entry which is preliminary data.</text>
</comment>
<dbReference type="Pfam" id="PF22264">
    <property type="entry name" value="DUF6952"/>
    <property type="match status" value="1"/>
</dbReference>
<reference evidence="1 2" key="1">
    <citation type="submission" date="2016-09" db="EMBL/GenBank/DDBJ databases">
        <title>Genome-resolved meta-omics ties microbial dynamics to process performance in biotechnology for thiocyanate degradation.</title>
        <authorList>
            <person name="Kantor R.S."/>
            <person name="Huddy R.J."/>
            <person name="Iyer R."/>
            <person name="Thomas B.C."/>
            <person name="Brown C.T."/>
            <person name="Anantharaman K."/>
            <person name="Tringe S."/>
            <person name="Hettich R.L."/>
            <person name="Harrison S.T."/>
            <person name="Banfield J.F."/>
        </authorList>
    </citation>
    <scope>NUCLEOTIDE SEQUENCE [LARGE SCALE GENOMIC DNA]</scope>
    <source>
        <strain evidence="1">59-99</strain>
    </source>
</reference>
<evidence type="ECO:0000313" key="1">
    <source>
        <dbReference type="EMBL" id="OJX59388.1"/>
    </source>
</evidence>
<name>A0A1M3L2E9_9BACT</name>
<dbReference type="EMBL" id="MKVH01000013">
    <property type="protein sequence ID" value="OJX59388.1"/>
    <property type="molecule type" value="Genomic_DNA"/>
</dbReference>
<accession>A0A1M3L2E9</accession>
<sequence>MNIAAIRSLVEGFDNHQLQQAEADLLEGKALAIPVDGSDEGEQLTHVLAALWVVQHMKESGNDVMTSIREYTKRVRSSISP</sequence>
<evidence type="ECO:0000313" key="2">
    <source>
        <dbReference type="Proteomes" id="UP000184233"/>
    </source>
</evidence>